<dbReference type="PIRSF" id="PIRSF033563">
    <property type="entry name" value="UCP033563"/>
    <property type="match status" value="1"/>
</dbReference>
<name>A0A1I7G6L8_9FIRM</name>
<evidence type="ECO:0000313" key="1">
    <source>
        <dbReference type="EMBL" id="SFU44122.1"/>
    </source>
</evidence>
<evidence type="ECO:0000313" key="2">
    <source>
        <dbReference type="Proteomes" id="UP000198817"/>
    </source>
</evidence>
<sequence length="415" mass="47710">MAEIKPFRALRPAPDRAGDVITLPYDTMNREEAVRMARSNPDSFLHVGRSEIDLPDVEDPYDHRVYEKARENLQDLIRRGVLVQDEEPMLYVYREIWNGSIQTGIVGCSSVEDYRNGVIRRHELTRRAKENDRIRHIMATRAHTGSVFLVYRENPALRAVLEDITSRQDPEVDVVSFGAVRHQVWPVREQNVICRIVELFREIPTLYIADGHHRCRASAIACEKFRIENPDWTGEEPFNYTLATFLPDRDLHCLDYNRVVRDFNGMSAVGFMKAVTDAGFRLERMGTEPYRPRKLHEFGVYFCGTWFRMTAEDRVIPPAEDVIGSLDVSILQNSLLAPVLGIRDPRSDDRIDFVGGIRGLEEVQRRAERDMKIGFALFPLPVQQLFRAADAGKTMPPKSTWFEPKLASGLFVHLL</sequence>
<keyword evidence="2" id="KW-1185">Reference proteome</keyword>
<dbReference type="AlphaFoldDB" id="A0A1I7G6L8"/>
<dbReference type="EMBL" id="FPBT01000005">
    <property type="protein sequence ID" value="SFU44122.1"/>
    <property type="molecule type" value="Genomic_DNA"/>
</dbReference>
<dbReference type="PANTHER" id="PTHR36454">
    <property type="entry name" value="LMO2823 PROTEIN"/>
    <property type="match status" value="1"/>
</dbReference>
<dbReference type="Proteomes" id="UP000198817">
    <property type="component" value="Unassembled WGS sequence"/>
</dbReference>
<dbReference type="OrthoDB" id="9781616at2"/>
<reference evidence="1 2" key="1">
    <citation type="submission" date="2016-10" db="EMBL/GenBank/DDBJ databases">
        <authorList>
            <person name="de Groot N.N."/>
        </authorList>
    </citation>
    <scope>NUCLEOTIDE SEQUENCE [LARGE SCALE GENOMIC DNA]</scope>
    <source>
        <strain evidence="1 2">KHGC13</strain>
    </source>
</reference>
<dbReference type="PANTHER" id="PTHR36454:SF1">
    <property type="entry name" value="DUF1015 DOMAIN-CONTAINING PROTEIN"/>
    <property type="match status" value="1"/>
</dbReference>
<dbReference type="InterPro" id="IPR008323">
    <property type="entry name" value="UCP033563"/>
</dbReference>
<dbReference type="STRING" id="155865.SAMN05216515_10612"/>
<protein>
    <submittedName>
        <fullName evidence="1">Uncharacterized conserved protein, DUF1015 family</fullName>
    </submittedName>
</protein>
<dbReference type="RefSeq" id="WP_090470504.1">
    <property type="nucleotide sequence ID" value="NZ_CACVNK010000024.1"/>
</dbReference>
<dbReference type="Pfam" id="PF06245">
    <property type="entry name" value="DUF1015"/>
    <property type="match status" value="1"/>
</dbReference>
<proteinExistence type="predicted"/>
<gene>
    <name evidence="1" type="ORF">SAMN05216508_10511</name>
</gene>
<accession>A0A1I7G6L8</accession>
<organism evidence="1 2">
    <name type="scientific">Eubacterium pyruvativorans</name>
    <dbReference type="NCBI Taxonomy" id="155865"/>
    <lineage>
        <taxon>Bacteria</taxon>
        <taxon>Bacillati</taxon>
        <taxon>Bacillota</taxon>
        <taxon>Clostridia</taxon>
        <taxon>Eubacteriales</taxon>
        <taxon>Eubacteriaceae</taxon>
        <taxon>Eubacterium</taxon>
    </lineage>
</organism>